<feature type="transmembrane region" description="Helical" evidence="1">
    <location>
        <begin position="73"/>
        <end position="98"/>
    </location>
</feature>
<feature type="transmembrane region" description="Helical" evidence="1">
    <location>
        <begin position="207"/>
        <end position="225"/>
    </location>
</feature>
<sequence length="238" mass="26149">MIIQSRQNISGLTEGSNYVIALLIAFFICLIGNASVGFPIPYPFVIFSLSNSIFIRYSDPGLNLSGILLNGPFWLEILGIAIVGGLGSALGELVGYLIGMGAKKVVSKTPSKTLDNVKGFGKLVLDHPKSMHIYIFIAAALPIPDDPLWIALGMSDKKINFPICILWAWLGKNVTTVFYVIFPILISLGFGATGIEVDDFSSVITESLMLIITLAIMQFILSFNWEKYLENRIEKKRL</sequence>
<proteinExistence type="predicted"/>
<organism evidence="2">
    <name type="scientific">marine sediment metagenome</name>
    <dbReference type="NCBI Taxonomy" id="412755"/>
    <lineage>
        <taxon>unclassified sequences</taxon>
        <taxon>metagenomes</taxon>
        <taxon>ecological metagenomes</taxon>
    </lineage>
</organism>
<protein>
    <recommendedName>
        <fullName evidence="3">DedA family protein</fullName>
    </recommendedName>
</protein>
<dbReference type="AlphaFoldDB" id="X0ZJ46"/>
<evidence type="ECO:0000256" key="1">
    <source>
        <dbReference type="SAM" id="Phobius"/>
    </source>
</evidence>
<evidence type="ECO:0000313" key="2">
    <source>
        <dbReference type="EMBL" id="GAG58122.1"/>
    </source>
</evidence>
<keyword evidence="1" id="KW-1133">Transmembrane helix</keyword>
<evidence type="ECO:0008006" key="3">
    <source>
        <dbReference type="Google" id="ProtNLM"/>
    </source>
</evidence>
<comment type="caution">
    <text evidence="2">The sequence shown here is derived from an EMBL/GenBank/DDBJ whole genome shotgun (WGS) entry which is preliminary data.</text>
</comment>
<feature type="transmembrane region" description="Helical" evidence="1">
    <location>
        <begin position="176"/>
        <end position="195"/>
    </location>
</feature>
<keyword evidence="1" id="KW-0812">Transmembrane</keyword>
<keyword evidence="1" id="KW-0472">Membrane</keyword>
<name>X0ZJ46_9ZZZZ</name>
<dbReference type="EMBL" id="BART01006122">
    <property type="protein sequence ID" value="GAG58122.1"/>
    <property type="molecule type" value="Genomic_DNA"/>
</dbReference>
<reference evidence="2" key="1">
    <citation type="journal article" date="2014" name="Front. Microbiol.">
        <title>High frequency of phylogenetically diverse reductive dehalogenase-homologous genes in deep subseafloor sedimentary metagenomes.</title>
        <authorList>
            <person name="Kawai M."/>
            <person name="Futagami T."/>
            <person name="Toyoda A."/>
            <person name="Takaki Y."/>
            <person name="Nishi S."/>
            <person name="Hori S."/>
            <person name="Arai W."/>
            <person name="Tsubouchi T."/>
            <person name="Morono Y."/>
            <person name="Uchiyama I."/>
            <person name="Ito T."/>
            <person name="Fujiyama A."/>
            <person name="Inagaki F."/>
            <person name="Takami H."/>
        </authorList>
    </citation>
    <scope>NUCLEOTIDE SEQUENCE</scope>
    <source>
        <strain evidence="2">Expedition CK06-06</strain>
    </source>
</reference>
<feature type="transmembrane region" description="Helical" evidence="1">
    <location>
        <begin position="20"/>
        <end position="42"/>
    </location>
</feature>
<gene>
    <name evidence="2" type="ORF">S01H4_13930</name>
</gene>
<accession>X0ZJ46</accession>